<dbReference type="NCBIfam" id="NF005559">
    <property type="entry name" value="PRK07231.1"/>
    <property type="match status" value="1"/>
</dbReference>
<dbReference type="RefSeq" id="WP_086474225.1">
    <property type="nucleotide sequence ID" value="NZ_FXWJ01000003.1"/>
</dbReference>
<protein>
    <submittedName>
        <fullName evidence="4">3alpha(Or 20beta)-hydroxysteroid dehydrogenase</fullName>
    </submittedName>
</protein>
<dbReference type="PROSITE" id="PS00061">
    <property type="entry name" value="ADH_SHORT"/>
    <property type="match status" value="1"/>
</dbReference>
<evidence type="ECO:0000259" key="3">
    <source>
        <dbReference type="SMART" id="SM00822"/>
    </source>
</evidence>
<dbReference type="PANTHER" id="PTHR42760">
    <property type="entry name" value="SHORT-CHAIN DEHYDROGENASES/REDUCTASES FAMILY MEMBER"/>
    <property type="match status" value="1"/>
</dbReference>
<organism evidence="4 5">
    <name type="scientific">Plantibacter elymi</name>
    <name type="common">nom. nud.</name>
    <dbReference type="NCBI Taxonomy" id="199708"/>
    <lineage>
        <taxon>Bacteria</taxon>
        <taxon>Bacillati</taxon>
        <taxon>Actinomycetota</taxon>
        <taxon>Actinomycetes</taxon>
        <taxon>Micrococcales</taxon>
        <taxon>Microbacteriaceae</taxon>
        <taxon>Plantibacter</taxon>
    </lineage>
</organism>
<dbReference type="PRINTS" id="PR00080">
    <property type="entry name" value="SDRFAMILY"/>
</dbReference>
<dbReference type="Proteomes" id="UP000194464">
    <property type="component" value="Unassembled WGS sequence"/>
</dbReference>
<dbReference type="EMBL" id="FXWJ01000003">
    <property type="protein sequence ID" value="SMQ71150.1"/>
    <property type="molecule type" value="Genomic_DNA"/>
</dbReference>
<feature type="domain" description="Ketoreductase" evidence="3">
    <location>
        <begin position="7"/>
        <end position="183"/>
    </location>
</feature>
<keyword evidence="5" id="KW-1185">Reference proteome</keyword>
<dbReference type="Pfam" id="PF13561">
    <property type="entry name" value="adh_short_C2"/>
    <property type="match status" value="1"/>
</dbReference>
<evidence type="ECO:0000256" key="1">
    <source>
        <dbReference type="ARBA" id="ARBA00006484"/>
    </source>
</evidence>
<evidence type="ECO:0000313" key="4">
    <source>
        <dbReference type="EMBL" id="SMQ71150.1"/>
    </source>
</evidence>
<evidence type="ECO:0000313" key="5">
    <source>
        <dbReference type="Proteomes" id="UP000194464"/>
    </source>
</evidence>
<dbReference type="SUPFAM" id="SSF51735">
    <property type="entry name" value="NAD(P)-binding Rossmann-fold domains"/>
    <property type="match status" value="1"/>
</dbReference>
<dbReference type="PANTHER" id="PTHR42760:SF133">
    <property type="entry name" value="3-OXOACYL-[ACYL-CARRIER-PROTEIN] REDUCTASE"/>
    <property type="match status" value="1"/>
</dbReference>
<dbReference type="InterPro" id="IPR020904">
    <property type="entry name" value="Sc_DH/Rdtase_CS"/>
</dbReference>
<proteinExistence type="inferred from homology"/>
<comment type="similarity">
    <text evidence="1">Belongs to the short-chain dehydrogenases/reductases (SDR) family.</text>
</comment>
<sequence>MNRMAQKTVIVTGAGSGMGASHARRLHAEGANVVLTDINVDRGRRNADALGERALFVAHDVSDEASWSNVISEAERVFGGVHGLVNNAGINLERSIDEFSVADYQRVVSINQLGVFLGMREVHQVMARSGGGRIVNVSSTSGLRGTVHGVAYCASKAAVMAMTRVAAVEFADDGILVNAICPGFIDTEMDAGIDADVLSHYVGMTPLKRRAQPDEVSSLVLYLLSDDNSFSTGAEFVIDGGLTKWY</sequence>
<dbReference type="InterPro" id="IPR036291">
    <property type="entry name" value="NAD(P)-bd_dom_sf"/>
</dbReference>
<dbReference type="InterPro" id="IPR002347">
    <property type="entry name" value="SDR_fam"/>
</dbReference>
<evidence type="ECO:0000256" key="2">
    <source>
        <dbReference type="ARBA" id="ARBA00023002"/>
    </source>
</evidence>
<keyword evidence="2" id="KW-0560">Oxidoreductase</keyword>
<reference evidence="4 5" key="1">
    <citation type="submission" date="2017-04" db="EMBL/GenBank/DDBJ databases">
        <authorList>
            <person name="Varghese N."/>
            <person name="Submissions S."/>
        </authorList>
    </citation>
    <scope>NUCLEOTIDE SEQUENCE [LARGE SCALE GENOMIC DNA]</scope>
    <source>
        <strain evidence="4 5">VKM Ac-1784</strain>
    </source>
</reference>
<accession>A0ABY1RDT0</accession>
<dbReference type="InterPro" id="IPR057326">
    <property type="entry name" value="KR_dom"/>
</dbReference>
<dbReference type="Gene3D" id="3.40.50.720">
    <property type="entry name" value="NAD(P)-binding Rossmann-like Domain"/>
    <property type="match status" value="1"/>
</dbReference>
<dbReference type="PRINTS" id="PR00081">
    <property type="entry name" value="GDHRDH"/>
</dbReference>
<name>A0ABY1RDT0_9MICO</name>
<gene>
    <name evidence="4" type="ORF">SAMN06295909_2461</name>
</gene>
<dbReference type="SMART" id="SM00822">
    <property type="entry name" value="PKS_KR"/>
    <property type="match status" value="1"/>
</dbReference>
<comment type="caution">
    <text evidence="4">The sequence shown here is derived from an EMBL/GenBank/DDBJ whole genome shotgun (WGS) entry which is preliminary data.</text>
</comment>